<reference evidence="3" key="1">
    <citation type="journal article" date="2020" name="mSystems">
        <title>Genome- and Community-Level Interaction Insights into Carbon Utilization and Element Cycling Functions of Hydrothermarchaeota in Hydrothermal Sediment.</title>
        <authorList>
            <person name="Zhou Z."/>
            <person name="Liu Y."/>
            <person name="Xu W."/>
            <person name="Pan J."/>
            <person name="Luo Z.H."/>
            <person name="Li M."/>
        </authorList>
    </citation>
    <scope>NUCLEOTIDE SEQUENCE [LARGE SCALE GENOMIC DNA]</scope>
    <source>
        <strain evidence="3">SpSt-374</strain>
    </source>
</reference>
<protein>
    <submittedName>
        <fullName evidence="3">Uncharacterized protein</fullName>
    </submittedName>
</protein>
<proteinExistence type="predicted"/>
<evidence type="ECO:0000313" key="3">
    <source>
        <dbReference type="EMBL" id="HGG00902.1"/>
    </source>
</evidence>
<dbReference type="EMBL" id="DSPX01000095">
    <property type="protein sequence ID" value="HGG00902.1"/>
    <property type="molecule type" value="Genomic_DNA"/>
</dbReference>
<feature type="coiled-coil region" evidence="1">
    <location>
        <begin position="266"/>
        <end position="293"/>
    </location>
</feature>
<feature type="coiled-coil region" evidence="1">
    <location>
        <begin position="322"/>
        <end position="349"/>
    </location>
</feature>
<sequence>MSKKLPLIQIFQEDIKEGRWIDIAALSISGLGTILALVLKNAIYATPLLTAAIWLNILANRYRKNDPVVAAVAETSIPTEPPAAAPVEPFFLEQFDSVSPAELEVVQRAIYQLQDVTKRLEQTALKQEDWEVMNVRLLMVQEAITQQVERMTGRKKDEMVIAERGEVSSDIGNNLADRIAKLEQKNQDIIKPYLLRLSNSLKQLRQKQMLADIREDFQSLKEQFQNRPELQKLEKLQEVLDLLAVKVERVDEYLRKLPPPPAPVDISRMEDVMLELDRELRKLQQDVVQHLLRGEKLMRRNMSQLKQSYAIELQHLPPLSRVEDLETALADVTSHLERLESQISQLLLQATSTEPDSSSARFLTLQDIAPLVATVKKLQQHQNAKSASRSGSPAGDGVPGRTTETQRKQRTV</sequence>
<organism evidence="3">
    <name type="scientific">Planktothricoides sp. SpSt-374</name>
    <dbReference type="NCBI Taxonomy" id="2282167"/>
    <lineage>
        <taxon>Bacteria</taxon>
        <taxon>Bacillati</taxon>
        <taxon>Cyanobacteriota</taxon>
        <taxon>Cyanophyceae</taxon>
        <taxon>Oscillatoriophycideae</taxon>
        <taxon>Oscillatoriales</taxon>
        <taxon>Oscillatoriaceae</taxon>
        <taxon>Planktothricoides</taxon>
    </lineage>
</organism>
<comment type="caution">
    <text evidence="3">The sequence shown here is derived from an EMBL/GenBank/DDBJ whole genome shotgun (WGS) entry which is preliminary data.</text>
</comment>
<keyword evidence="1" id="KW-0175">Coiled coil</keyword>
<gene>
    <name evidence="3" type="ORF">ENR15_09685</name>
</gene>
<name>A0A7C3ZK71_9CYAN</name>
<feature type="compositionally biased region" description="Polar residues" evidence="2">
    <location>
        <begin position="380"/>
        <end position="391"/>
    </location>
</feature>
<evidence type="ECO:0000256" key="1">
    <source>
        <dbReference type="SAM" id="Coils"/>
    </source>
</evidence>
<dbReference type="AlphaFoldDB" id="A0A7C3ZK71"/>
<accession>A0A7C3ZK71</accession>
<evidence type="ECO:0000256" key="2">
    <source>
        <dbReference type="SAM" id="MobiDB-lite"/>
    </source>
</evidence>
<feature type="region of interest" description="Disordered" evidence="2">
    <location>
        <begin position="379"/>
        <end position="412"/>
    </location>
</feature>